<dbReference type="VEuPathDB" id="FungiDB:GGTG_07698"/>
<name>J3P2F1_GAET3</name>
<organism evidence="1">
    <name type="scientific">Gaeumannomyces tritici (strain R3-111a-1)</name>
    <name type="common">Wheat and barley take-all root rot fungus</name>
    <name type="synonym">Gaeumannomyces graminis var. tritici</name>
    <dbReference type="NCBI Taxonomy" id="644352"/>
    <lineage>
        <taxon>Eukaryota</taxon>
        <taxon>Fungi</taxon>
        <taxon>Dikarya</taxon>
        <taxon>Ascomycota</taxon>
        <taxon>Pezizomycotina</taxon>
        <taxon>Sordariomycetes</taxon>
        <taxon>Sordariomycetidae</taxon>
        <taxon>Magnaporthales</taxon>
        <taxon>Magnaporthaceae</taxon>
        <taxon>Gaeumannomyces</taxon>
    </lineage>
</organism>
<dbReference type="RefSeq" id="XP_009223787.1">
    <property type="nucleotide sequence ID" value="XM_009225523.1"/>
</dbReference>
<evidence type="ECO:0000313" key="3">
    <source>
        <dbReference type="Proteomes" id="UP000006039"/>
    </source>
</evidence>
<accession>J3P2F1</accession>
<dbReference type="EnsemblFungi" id="EJT73843">
    <property type="protein sequence ID" value="EJT73843"/>
    <property type="gene ID" value="GGTG_07698"/>
</dbReference>
<evidence type="ECO:0000313" key="1">
    <source>
        <dbReference type="EMBL" id="EJT73843.1"/>
    </source>
</evidence>
<reference evidence="2" key="5">
    <citation type="submission" date="2018-04" db="UniProtKB">
        <authorList>
            <consortium name="EnsemblFungi"/>
        </authorList>
    </citation>
    <scope>IDENTIFICATION</scope>
    <source>
        <strain evidence="2">R3-111a-1</strain>
    </source>
</reference>
<proteinExistence type="predicted"/>
<reference evidence="1" key="3">
    <citation type="submission" date="2010-09" db="EMBL/GenBank/DDBJ databases">
        <title>Annotation of Gaeumannomyces graminis var. tritici R3-111a-1.</title>
        <authorList>
            <consortium name="The Broad Institute Genome Sequencing Platform"/>
            <person name="Ma L.-J."/>
            <person name="Dead R."/>
            <person name="Young S.K."/>
            <person name="Zeng Q."/>
            <person name="Gargeya S."/>
            <person name="Fitzgerald M."/>
            <person name="Haas B."/>
            <person name="Abouelleil A."/>
            <person name="Alvarado L."/>
            <person name="Arachchi H.M."/>
            <person name="Berlin A."/>
            <person name="Brown A."/>
            <person name="Chapman S.B."/>
            <person name="Chen Z."/>
            <person name="Dunbar C."/>
            <person name="Freedman E."/>
            <person name="Gearin G."/>
            <person name="Gellesch M."/>
            <person name="Goldberg J."/>
            <person name="Griggs A."/>
            <person name="Gujja S."/>
            <person name="Heiman D."/>
            <person name="Howarth C."/>
            <person name="Larson L."/>
            <person name="Lui A."/>
            <person name="MacDonald P.J.P."/>
            <person name="Mehta T."/>
            <person name="Montmayeur A."/>
            <person name="Murphy C."/>
            <person name="Neiman D."/>
            <person name="Pearson M."/>
            <person name="Priest M."/>
            <person name="Roberts A."/>
            <person name="Saif S."/>
            <person name="Shea T."/>
            <person name="Shenoy N."/>
            <person name="Sisk P."/>
            <person name="Stolte C."/>
            <person name="Sykes S."/>
            <person name="Yandava C."/>
            <person name="Wortman J."/>
            <person name="Nusbaum C."/>
            <person name="Birren B."/>
        </authorList>
    </citation>
    <scope>NUCLEOTIDE SEQUENCE</scope>
    <source>
        <strain evidence="1">R3-111a-1</strain>
    </source>
</reference>
<gene>
    <name evidence="2" type="primary">20348156</name>
    <name evidence="1" type="ORF">GGTG_07698</name>
</gene>
<dbReference type="HOGENOM" id="CLU_1304932_0_0_1"/>
<reference evidence="1" key="2">
    <citation type="submission" date="2010-07" db="EMBL/GenBank/DDBJ databases">
        <authorList>
            <consortium name="The Broad Institute Genome Sequencing Platform"/>
            <consortium name="Broad Institute Genome Sequencing Center for Infectious Disease"/>
            <person name="Ma L.-J."/>
            <person name="Dead R."/>
            <person name="Young S."/>
            <person name="Zeng Q."/>
            <person name="Koehrsen M."/>
            <person name="Alvarado L."/>
            <person name="Berlin A."/>
            <person name="Chapman S.B."/>
            <person name="Chen Z."/>
            <person name="Freedman E."/>
            <person name="Gellesch M."/>
            <person name="Goldberg J."/>
            <person name="Griggs A."/>
            <person name="Gujja S."/>
            <person name="Heilman E.R."/>
            <person name="Heiman D."/>
            <person name="Hepburn T."/>
            <person name="Howarth C."/>
            <person name="Jen D."/>
            <person name="Larson L."/>
            <person name="Mehta T."/>
            <person name="Neiman D."/>
            <person name="Pearson M."/>
            <person name="Roberts A."/>
            <person name="Saif S."/>
            <person name="Shea T."/>
            <person name="Shenoy N."/>
            <person name="Sisk P."/>
            <person name="Stolte C."/>
            <person name="Sykes S."/>
            <person name="Walk T."/>
            <person name="White J."/>
            <person name="Yandava C."/>
            <person name="Haas B."/>
            <person name="Nusbaum C."/>
            <person name="Birren B."/>
        </authorList>
    </citation>
    <scope>NUCLEOTIDE SEQUENCE</scope>
    <source>
        <strain evidence="1">R3-111a-1</strain>
    </source>
</reference>
<dbReference type="Proteomes" id="UP000006039">
    <property type="component" value="Unassembled WGS sequence"/>
</dbReference>
<dbReference type="EMBL" id="GL385398">
    <property type="protein sequence ID" value="EJT73843.1"/>
    <property type="molecule type" value="Genomic_DNA"/>
</dbReference>
<dbReference type="GeneID" id="20348156"/>
<dbReference type="OrthoDB" id="5427664at2759"/>
<reference evidence="2" key="4">
    <citation type="journal article" date="2015" name="G3 (Bethesda)">
        <title>Genome sequences of three phytopathogenic species of the Magnaporthaceae family of fungi.</title>
        <authorList>
            <person name="Okagaki L.H."/>
            <person name="Nunes C.C."/>
            <person name="Sailsbery J."/>
            <person name="Clay B."/>
            <person name="Brown D."/>
            <person name="John T."/>
            <person name="Oh Y."/>
            <person name="Young N."/>
            <person name="Fitzgerald M."/>
            <person name="Haas B.J."/>
            <person name="Zeng Q."/>
            <person name="Young S."/>
            <person name="Adiconis X."/>
            <person name="Fan L."/>
            <person name="Levin J.Z."/>
            <person name="Mitchell T.K."/>
            <person name="Okubara P.A."/>
            <person name="Farman M.L."/>
            <person name="Kohn L.M."/>
            <person name="Birren B."/>
            <person name="Ma L.-J."/>
            <person name="Dean R.A."/>
        </authorList>
    </citation>
    <scope>NUCLEOTIDE SEQUENCE</scope>
    <source>
        <strain evidence="2">R3-111a-1</strain>
    </source>
</reference>
<keyword evidence="3" id="KW-1185">Reference proteome</keyword>
<sequence length="211" mass="22408">MFELPSKLNTGSKVQYSNQSEEIVSGGSLYPGFGPAPQGHPAHSWCPDQHPADVADKAAAAEGGFDSGLRRAAYPDRQGMRFLLIPLAAAPATAPARLGLRDGGGFFRAMLLVIVHYAHVSEDFIPAFAHLVAFDLTTDPFAANASSEAAPNLATTSLGCKERKMLQNCIVDISNLQLLTGLAILITGFISLPCGSENDPPPISAYIGKWW</sequence>
<evidence type="ECO:0000313" key="2">
    <source>
        <dbReference type="EnsemblFungi" id="EJT73843"/>
    </source>
</evidence>
<protein>
    <submittedName>
        <fullName evidence="1 2">Uncharacterized protein</fullName>
    </submittedName>
</protein>
<dbReference type="AlphaFoldDB" id="J3P2F1"/>
<reference evidence="3" key="1">
    <citation type="submission" date="2010-07" db="EMBL/GenBank/DDBJ databases">
        <title>The genome sequence of Gaeumannomyces graminis var. tritici strain R3-111a-1.</title>
        <authorList>
            <consortium name="The Broad Institute Genome Sequencing Platform"/>
            <person name="Ma L.-J."/>
            <person name="Dead R."/>
            <person name="Young S."/>
            <person name="Zeng Q."/>
            <person name="Koehrsen M."/>
            <person name="Alvarado L."/>
            <person name="Berlin A."/>
            <person name="Chapman S.B."/>
            <person name="Chen Z."/>
            <person name="Freedman E."/>
            <person name="Gellesch M."/>
            <person name="Goldberg J."/>
            <person name="Griggs A."/>
            <person name="Gujja S."/>
            <person name="Heilman E.R."/>
            <person name="Heiman D."/>
            <person name="Hepburn T."/>
            <person name="Howarth C."/>
            <person name="Jen D."/>
            <person name="Larson L."/>
            <person name="Mehta T."/>
            <person name="Neiman D."/>
            <person name="Pearson M."/>
            <person name="Roberts A."/>
            <person name="Saif S."/>
            <person name="Shea T."/>
            <person name="Shenoy N."/>
            <person name="Sisk P."/>
            <person name="Stolte C."/>
            <person name="Sykes S."/>
            <person name="Walk T."/>
            <person name="White J."/>
            <person name="Yandava C."/>
            <person name="Haas B."/>
            <person name="Nusbaum C."/>
            <person name="Birren B."/>
        </authorList>
    </citation>
    <scope>NUCLEOTIDE SEQUENCE [LARGE SCALE GENOMIC DNA]</scope>
    <source>
        <strain evidence="3">R3-111a-1</strain>
    </source>
</reference>